<feature type="domain" description="RING-type" evidence="5">
    <location>
        <begin position="26"/>
        <end position="85"/>
    </location>
</feature>
<dbReference type="InterPro" id="IPR013083">
    <property type="entry name" value="Znf_RING/FYVE/PHD"/>
</dbReference>
<evidence type="ECO:0000313" key="7">
    <source>
        <dbReference type="Proteomes" id="UP001203338"/>
    </source>
</evidence>
<dbReference type="Pfam" id="PF00097">
    <property type="entry name" value="zf-C3HC4"/>
    <property type="match status" value="1"/>
</dbReference>
<name>A0ABT0PBS1_9GAMM</name>
<dbReference type="SUPFAM" id="SSF57850">
    <property type="entry name" value="RING/U-box"/>
    <property type="match status" value="1"/>
</dbReference>
<sequence length="289" mass="32979">MPNQTDRTSTPQPVVQSHHHGDSPSCHICKSDMDIPDYINPGSDDVMGGMTADGRHVRLSCGHAYCKDCTEGLLGHGTHDCPVCRHHISKRELENINQGLGTNFQPRTARDVMNDVVSNDRRNGRNDEISRENRDLWGCDVVHTENERNPGRTRRETPALQTAFLDDLLDEFVSLGLLSNSFATFTTRPEPATSSELEDWFDDMMDESDLDFSAPEPEVTYTRREPEYCCFFNQPEPFFRSWNLSNTFDPWVELDDFFTAPIPVYSAPCRSFLSPFTTFFPFQTSLFVF</sequence>
<dbReference type="SMART" id="SM00184">
    <property type="entry name" value="RING"/>
    <property type="match status" value="1"/>
</dbReference>
<gene>
    <name evidence="6" type="ORF">M3P05_02220</name>
</gene>
<dbReference type="PROSITE" id="PS50089">
    <property type="entry name" value="ZF_RING_2"/>
    <property type="match status" value="1"/>
</dbReference>
<keyword evidence="2" id="KW-0863">Zinc-finger</keyword>
<feature type="compositionally biased region" description="Polar residues" evidence="4">
    <location>
        <begin position="1"/>
        <end position="15"/>
    </location>
</feature>
<dbReference type="EMBL" id="JAMFLX010000002">
    <property type="protein sequence ID" value="MCL6268765.1"/>
    <property type="molecule type" value="Genomic_DNA"/>
</dbReference>
<evidence type="ECO:0000259" key="5">
    <source>
        <dbReference type="PROSITE" id="PS50089"/>
    </source>
</evidence>
<protein>
    <submittedName>
        <fullName evidence="6">RING finger protein</fullName>
    </submittedName>
</protein>
<dbReference type="Gene3D" id="3.30.40.10">
    <property type="entry name" value="Zinc/RING finger domain, C3HC4 (zinc finger)"/>
    <property type="match status" value="1"/>
</dbReference>
<keyword evidence="1" id="KW-0479">Metal-binding</keyword>
<evidence type="ECO:0000256" key="2">
    <source>
        <dbReference type="ARBA" id="ARBA00022771"/>
    </source>
</evidence>
<evidence type="ECO:0000313" key="6">
    <source>
        <dbReference type="EMBL" id="MCL6268765.1"/>
    </source>
</evidence>
<evidence type="ECO:0000256" key="3">
    <source>
        <dbReference type="ARBA" id="ARBA00022833"/>
    </source>
</evidence>
<evidence type="ECO:0000256" key="1">
    <source>
        <dbReference type="ARBA" id="ARBA00022723"/>
    </source>
</evidence>
<accession>A0ABT0PBS1</accession>
<dbReference type="CDD" id="cd16449">
    <property type="entry name" value="RING-HC"/>
    <property type="match status" value="1"/>
</dbReference>
<dbReference type="InterPro" id="IPR001841">
    <property type="entry name" value="Znf_RING"/>
</dbReference>
<feature type="region of interest" description="Disordered" evidence="4">
    <location>
        <begin position="1"/>
        <end position="25"/>
    </location>
</feature>
<organism evidence="6 7">
    <name type="scientific">Parendozoicomonas callyspongiae</name>
    <dbReference type="NCBI Taxonomy" id="2942213"/>
    <lineage>
        <taxon>Bacteria</taxon>
        <taxon>Pseudomonadati</taxon>
        <taxon>Pseudomonadota</taxon>
        <taxon>Gammaproteobacteria</taxon>
        <taxon>Oceanospirillales</taxon>
        <taxon>Endozoicomonadaceae</taxon>
        <taxon>Parendozoicomonas</taxon>
    </lineage>
</organism>
<reference evidence="6 7" key="1">
    <citation type="submission" date="2022-05" db="EMBL/GenBank/DDBJ databases">
        <authorList>
            <person name="Park J.-S."/>
        </authorList>
    </citation>
    <scope>NUCLEOTIDE SEQUENCE [LARGE SCALE GENOMIC DNA]</scope>
    <source>
        <strain evidence="6 7">2012CJ34-2</strain>
    </source>
</reference>
<evidence type="ECO:0000256" key="4">
    <source>
        <dbReference type="SAM" id="MobiDB-lite"/>
    </source>
</evidence>
<comment type="caution">
    <text evidence="6">The sequence shown here is derived from an EMBL/GenBank/DDBJ whole genome shotgun (WGS) entry which is preliminary data.</text>
</comment>
<dbReference type="RefSeq" id="WP_249697596.1">
    <property type="nucleotide sequence ID" value="NZ_JAMFLX010000002.1"/>
</dbReference>
<dbReference type="InterPro" id="IPR018957">
    <property type="entry name" value="Znf_C3HC4_RING-type"/>
</dbReference>
<keyword evidence="7" id="KW-1185">Reference proteome</keyword>
<keyword evidence="3" id="KW-0862">Zinc</keyword>
<proteinExistence type="predicted"/>
<dbReference type="Proteomes" id="UP001203338">
    <property type="component" value="Unassembled WGS sequence"/>
</dbReference>